<evidence type="ECO:0000313" key="8">
    <source>
        <dbReference type="Proteomes" id="UP001595776"/>
    </source>
</evidence>
<dbReference type="SUPFAM" id="SSF64397">
    <property type="entry name" value="Hsp33 domain"/>
    <property type="match status" value="1"/>
</dbReference>
<dbReference type="Pfam" id="PF01430">
    <property type="entry name" value="HSP33"/>
    <property type="match status" value="1"/>
</dbReference>
<dbReference type="Gene3D" id="3.55.30.10">
    <property type="entry name" value="Hsp33 domain"/>
    <property type="match status" value="1"/>
</dbReference>
<dbReference type="Proteomes" id="UP001595776">
    <property type="component" value="Unassembled WGS sequence"/>
</dbReference>
<evidence type="ECO:0000313" key="7">
    <source>
        <dbReference type="EMBL" id="MFC4348635.1"/>
    </source>
</evidence>
<gene>
    <name evidence="7" type="ORF">ACFO5Q_12345</name>
</gene>
<dbReference type="PANTHER" id="PTHR30111:SF1">
    <property type="entry name" value="33 KDA CHAPERONIN"/>
    <property type="match status" value="1"/>
</dbReference>
<dbReference type="InterPro" id="IPR016154">
    <property type="entry name" value="Heat_shock_Hsp33_C"/>
</dbReference>
<keyword evidence="5" id="KW-0676">Redox-active center</keyword>
<name>A0ABV8UBY1_9PROT</name>
<evidence type="ECO:0000256" key="5">
    <source>
        <dbReference type="ARBA" id="ARBA00023284"/>
    </source>
</evidence>
<dbReference type="CDD" id="cd00498">
    <property type="entry name" value="Hsp33"/>
    <property type="match status" value="1"/>
</dbReference>
<protein>
    <submittedName>
        <fullName evidence="7">Hsp33 family molecular chaperone HslO</fullName>
    </submittedName>
</protein>
<dbReference type="InterPro" id="IPR000397">
    <property type="entry name" value="Heat_shock_Hsp33"/>
</dbReference>
<keyword evidence="1" id="KW-0963">Cytoplasm</keyword>
<sequence>MSETPIVVKDPAGSRDNEIRPFAIEGMDVRGRAVRLGTVVDQILKAHDYPEPVAKILGELLTLTAMLGSMLKFNGIVTIQTKSGGPVPMMVADYELKEDGVGRLRGYADINAETMAQYGKNPSFHGLIGSKNGYLALTIDQGEDMDRYQGIVELKGETLSEVARNYFQNSEQTPTEIRLRCDHDPVTNYWRAGGIMVQHLARGETGQERILERNTAEEWNRASVLMHSVKTEELLDPQLTLDQLLYRLYNEDGVRVFDSVALVHACRCSRERLITVISQFSDDDIDHMTVDGKISVHCQFCNSTYDFTPEEAHAAHAAAAEGVPEETSDETSDKN</sequence>
<keyword evidence="3" id="KW-1015">Disulfide bond</keyword>
<dbReference type="EMBL" id="JBHSCR010000013">
    <property type="protein sequence ID" value="MFC4348635.1"/>
    <property type="molecule type" value="Genomic_DNA"/>
</dbReference>
<dbReference type="PANTHER" id="PTHR30111">
    <property type="entry name" value="33 KDA CHAPERONIN"/>
    <property type="match status" value="1"/>
</dbReference>
<reference evidence="8" key="1">
    <citation type="journal article" date="2019" name="Int. J. Syst. Evol. Microbiol.">
        <title>The Global Catalogue of Microorganisms (GCM) 10K type strain sequencing project: providing services to taxonomists for standard genome sequencing and annotation.</title>
        <authorList>
            <consortium name="The Broad Institute Genomics Platform"/>
            <consortium name="The Broad Institute Genome Sequencing Center for Infectious Disease"/>
            <person name="Wu L."/>
            <person name="Ma J."/>
        </authorList>
    </citation>
    <scope>NUCLEOTIDE SEQUENCE [LARGE SCALE GENOMIC DNA]</scope>
    <source>
        <strain evidence="8">CGMCC 1.15304</strain>
    </source>
</reference>
<feature type="compositionally biased region" description="Acidic residues" evidence="6">
    <location>
        <begin position="323"/>
        <end position="335"/>
    </location>
</feature>
<dbReference type="SUPFAM" id="SSF118352">
    <property type="entry name" value="HSP33 redox switch-like"/>
    <property type="match status" value="1"/>
</dbReference>
<evidence type="ECO:0000256" key="6">
    <source>
        <dbReference type="SAM" id="MobiDB-lite"/>
    </source>
</evidence>
<dbReference type="PIRSF" id="PIRSF005261">
    <property type="entry name" value="Heat_shock_Hsp33"/>
    <property type="match status" value="1"/>
</dbReference>
<evidence type="ECO:0000256" key="2">
    <source>
        <dbReference type="ARBA" id="ARBA00022833"/>
    </source>
</evidence>
<organism evidence="7 8">
    <name type="scientific">Kordiimonas lipolytica</name>
    <dbReference type="NCBI Taxonomy" id="1662421"/>
    <lineage>
        <taxon>Bacteria</taxon>
        <taxon>Pseudomonadati</taxon>
        <taxon>Pseudomonadota</taxon>
        <taxon>Alphaproteobacteria</taxon>
        <taxon>Kordiimonadales</taxon>
        <taxon>Kordiimonadaceae</taxon>
        <taxon>Kordiimonas</taxon>
    </lineage>
</organism>
<proteinExistence type="predicted"/>
<dbReference type="InterPro" id="IPR016153">
    <property type="entry name" value="Heat_shock_Hsp33_N"/>
</dbReference>
<dbReference type="Gene3D" id="3.90.1280.10">
    <property type="entry name" value="HSP33 redox switch-like"/>
    <property type="match status" value="1"/>
</dbReference>
<feature type="region of interest" description="Disordered" evidence="6">
    <location>
        <begin position="313"/>
        <end position="335"/>
    </location>
</feature>
<dbReference type="Gene3D" id="1.10.287.480">
    <property type="entry name" value="helix hairpin bin"/>
    <property type="match status" value="1"/>
</dbReference>
<keyword evidence="4" id="KW-0143">Chaperone</keyword>
<keyword evidence="8" id="KW-1185">Reference proteome</keyword>
<evidence type="ECO:0000256" key="4">
    <source>
        <dbReference type="ARBA" id="ARBA00023186"/>
    </source>
</evidence>
<dbReference type="RefSeq" id="WP_068149056.1">
    <property type="nucleotide sequence ID" value="NZ_JBHSCR010000013.1"/>
</dbReference>
<dbReference type="InterPro" id="IPR023212">
    <property type="entry name" value="Hsp33_helix_hairpin_bin_dom_sf"/>
</dbReference>
<keyword evidence="2" id="KW-0862">Zinc</keyword>
<accession>A0ABV8UBY1</accession>
<evidence type="ECO:0000256" key="1">
    <source>
        <dbReference type="ARBA" id="ARBA00022490"/>
    </source>
</evidence>
<comment type="caution">
    <text evidence="7">The sequence shown here is derived from an EMBL/GenBank/DDBJ whole genome shotgun (WGS) entry which is preliminary data.</text>
</comment>
<evidence type="ECO:0000256" key="3">
    <source>
        <dbReference type="ARBA" id="ARBA00023157"/>
    </source>
</evidence>